<dbReference type="InterPro" id="IPR008906">
    <property type="entry name" value="HATC_C_dom"/>
</dbReference>
<dbReference type="Pfam" id="PF05699">
    <property type="entry name" value="Dimer_Tnp_hAT"/>
    <property type="match status" value="1"/>
</dbReference>
<dbReference type="SUPFAM" id="SSF53098">
    <property type="entry name" value="Ribonuclease H-like"/>
    <property type="match status" value="1"/>
</dbReference>
<evidence type="ECO:0000313" key="3">
    <source>
        <dbReference type="EnsemblPlants" id="KQL05877"/>
    </source>
</evidence>
<dbReference type="eggNOG" id="KOG1121">
    <property type="taxonomic scope" value="Eukaryota"/>
</dbReference>
<reference evidence="3" key="2">
    <citation type="submission" date="2018-08" db="UniProtKB">
        <authorList>
            <consortium name="EnsemblPlants"/>
        </authorList>
    </citation>
    <scope>IDENTIFICATION</scope>
    <source>
        <strain evidence="3">Yugu1</strain>
    </source>
</reference>
<dbReference type="OMA" id="RCENFEN"/>
<name>K3XTC1_SETIT</name>
<evidence type="ECO:0000313" key="4">
    <source>
        <dbReference type="Proteomes" id="UP000004995"/>
    </source>
</evidence>
<evidence type="ECO:0000259" key="2">
    <source>
        <dbReference type="Pfam" id="PF14372"/>
    </source>
</evidence>
<protein>
    <recommendedName>
        <fullName evidence="5">HAT C-terminal dimerisation domain-containing protein</fullName>
    </recommendedName>
</protein>
<reference evidence="4" key="1">
    <citation type="journal article" date="2012" name="Nat. Biotechnol.">
        <title>Reference genome sequence of the model plant Setaria.</title>
        <authorList>
            <person name="Bennetzen J.L."/>
            <person name="Schmutz J."/>
            <person name="Wang H."/>
            <person name="Percifield R."/>
            <person name="Hawkins J."/>
            <person name="Pontaroli A.C."/>
            <person name="Estep M."/>
            <person name="Feng L."/>
            <person name="Vaughn J.N."/>
            <person name="Grimwood J."/>
            <person name="Jenkins J."/>
            <person name="Barry K."/>
            <person name="Lindquist E."/>
            <person name="Hellsten U."/>
            <person name="Deshpande S."/>
            <person name="Wang X."/>
            <person name="Wu X."/>
            <person name="Mitros T."/>
            <person name="Triplett J."/>
            <person name="Yang X."/>
            <person name="Ye C.Y."/>
            <person name="Mauro-Herrera M."/>
            <person name="Wang L."/>
            <person name="Li P."/>
            <person name="Sharma M."/>
            <person name="Sharma R."/>
            <person name="Ronald P.C."/>
            <person name="Panaud O."/>
            <person name="Kellogg E.A."/>
            <person name="Brutnell T.P."/>
            <person name="Doust A.N."/>
            <person name="Tuskan G.A."/>
            <person name="Rokhsar D."/>
            <person name="Devos K.M."/>
        </authorList>
    </citation>
    <scope>NUCLEOTIDE SEQUENCE [LARGE SCALE GENOMIC DNA]</scope>
    <source>
        <strain evidence="4">cv. Yugu1</strain>
    </source>
</reference>
<sequence>QHFTEPVPRNGFRGLSLECQRVGSFFMSWLPKNYSPKNNQNNCNTIFHRHNKIWPEFLLSLNHPTKSATNHTIQTIYNPSIRQLLEDLNCLFQNLMAFNFKKKFDGFDSDGWIKKAEKYFELIGVPNEERVKVAVMYIKGRAGFWWSIIYNVMTITLDNASYNDSMSTSLRMRLQAHGRLLCEGAFFQVRCAHILNLIVQAGLKLIAGSVDKTRQGVQYIHGSGIRKHKFYTDGQNLFHLDTKRKLCVDMHVRWNSTYRMLENAIFNKGALKQYASRDGTFMSHFDLSELEWKRVDIMTTLFKSFHEVTCSFSGTKYPTANLYFKCVFRIHSQAKFDKYWSDYSLILSCAAILDPRYKINLLRFCYKKLCANESAAEEQVNKAVTKLYELFEAYRAQNSNPSITSPRNLVGHNSEISIGFVFRTSNRQQPTRDPKVDLDILEFWKASSVTYPELASMARDLLTIPVSSVASESAFSIGKKVINPCRSSLSPETVDAFVCKIGCA</sequence>
<evidence type="ECO:0000259" key="1">
    <source>
        <dbReference type="Pfam" id="PF05699"/>
    </source>
</evidence>
<evidence type="ECO:0008006" key="5">
    <source>
        <dbReference type="Google" id="ProtNLM"/>
    </source>
</evidence>
<dbReference type="InParanoid" id="K3XTC1"/>
<dbReference type="GO" id="GO:0003677">
    <property type="term" value="F:DNA binding"/>
    <property type="evidence" value="ECO:0007669"/>
    <property type="project" value="InterPro"/>
</dbReference>
<dbReference type="Pfam" id="PF14372">
    <property type="entry name" value="hAT-like_RNase-H"/>
    <property type="match status" value="1"/>
</dbReference>
<dbReference type="Gramene" id="KQL05877">
    <property type="protein sequence ID" value="KQL05877"/>
    <property type="gene ID" value="SETIT_005177mg"/>
</dbReference>
<feature type="domain" description="hAT-like transposase RNase-H fold" evidence="2">
    <location>
        <begin position="333"/>
        <end position="394"/>
    </location>
</feature>
<feature type="domain" description="HAT C-terminal dimerisation" evidence="1">
    <location>
        <begin position="433"/>
        <end position="499"/>
    </location>
</feature>
<dbReference type="PANTHER" id="PTHR23272:SF184">
    <property type="entry name" value="OS03G0311250 PROTEIN"/>
    <property type="match status" value="1"/>
</dbReference>
<dbReference type="PANTHER" id="PTHR23272">
    <property type="entry name" value="BED FINGER-RELATED"/>
    <property type="match status" value="1"/>
</dbReference>
<proteinExistence type="predicted"/>
<dbReference type="InterPro" id="IPR025525">
    <property type="entry name" value="hAT-like_transposase_RNase-H"/>
</dbReference>
<dbReference type="EnsemblPlants" id="KQL05877">
    <property type="protein sequence ID" value="KQL05877"/>
    <property type="gene ID" value="SETIT_005177mg"/>
</dbReference>
<dbReference type="HOGENOM" id="CLU_541424_0_0_1"/>
<dbReference type="STRING" id="4555.K3XTC1"/>
<dbReference type="GO" id="GO:0046983">
    <property type="term" value="F:protein dimerization activity"/>
    <property type="evidence" value="ECO:0007669"/>
    <property type="project" value="InterPro"/>
</dbReference>
<accession>K3XTC1</accession>
<dbReference type="EMBL" id="AGNK02003192">
    <property type="status" value="NOT_ANNOTATED_CDS"/>
    <property type="molecule type" value="Genomic_DNA"/>
</dbReference>
<dbReference type="Proteomes" id="UP000004995">
    <property type="component" value="Unassembled WGS sequence"/>
</dbReference>
<dbReference type="InterPro" id="IPR012337">
    <property type="entry name" value="RNaseH-like_sf"/>
</dbReference>
<organism evidence="3 4">
    <name type="scientific">Setaria italica</name>
    <name type="common">Foxtail millet</name>
    <name type="synonym">Panicum italicum</name>
    <dbReference type="NCBI Taxonomy" id="4555"/>
    <lineage>
        <taxon>Eukaryota</taxon>
        <taxon>Viridiplantae</taxon>
        <taxon>Streptophyta</taxon>
        <taxon>Embryophyta</taxon>
        <taxon>Tracheophyta</taxon>
        <taxon>Spermatophyta</taxon>
        <taxon>Magnoliopsida</taxon>
        <taxon>Liliopsida</taxon>
        <taxon>Poales</taxon>
        <taxon>Poaceae</taxon>
        <taxon>PACMAD clade</taxon>
        <taxon>Panicoideae</taxon>
        <taxon>Panicodae</taxon>
        <taxon>Paniceae</taxon>
        <taxon>Cenchrinae</taxon>
        <taxon>Setaria</taxon>
    </lineage>
</organism>
<dbReference type="AlphaFoldDB" id="K3XTC1"/>
<keyword evidence="4" id="KW-1185">Reference proteome</keyword>